<dbReference type="EMBL" id="JBBNAE010000006">
    <property type="protein sequence ID" value="KAK9117377.1"/>
    <property type="molecule type" value="Genomic_DNA"/>
</dbReference>
<organism evidence="1 2">
    <name type="scientific">Stephania japonica</name>
    <dbReference type="NCBI Taxonomy" id="461633"/>
    <lineage>
        <taxon>Eukaryota</taxon>
        <taxon>Viridiplantae</taxon>
        <taxon>Streptophyta</taxon>
        <taxon>Embryophyta</taxon>
        <taxon>Tracheophyta</taxon>
        <taxon>Spermatophyta</taxon>
        <taxon>Magnoliopsida</taxon>
        <taxon>Ranunculales</taxon>
        <taxon>Menispermaceae</taxon>
        <taxon>Menispermoideae</taxon>
        <taxon>Cissampelideae</taxon>
        <taxon>Stephania</taxon>
    </lineage>
</organism>
<reference evidence="1 2" key="1">
    <citation type="submission" date="2024-01" db="EMBL/GenBank/DDBJ databases">
        <title>Genome assemblies of Stephania.</title>
        <authorList>
            <person name="Yang L."/>
        </authorList>
    </citation>
    <scope>NUCLEOTIDE SEQUENCE [LARGE SCALE GENOMIC DNA]</scope>
    <source>
        <strain evidence="1">QJT</strain>
        <tissue evidence="1">Leaf</tissue>
    </source>
</reference>
<gene>
    <name evidence="1" type="ORF">Sjap_016324</name>
</gene>
<comment type="caution">
    <text evidence="1">The sequence shown here is derived from an EMBL/GenBank/DDBJ whole genome shotgun (WGS) entry which is preliminary data.</text>
</comment>
<evidence type="ECO:0000313" key="1">
    <source>
        <dbReference type="EMBL" id="KAK9117377.1"/>
    </source>
</evidence>
<sequence length="73" mass="8587">MHCSWSSDCRYTKGVWTTMQLEFGKADVTINDWNAILSNRDIHGLSKIFKVAWNASILAVLWNAWIERNRRIF</sequence>
<proteinExistence type="predicted"/>
<name>A0AAP0IMT1_9MAGN</name>
<dbReference type="Proteomes" id="UP001417504">
    <property type="component" value="Unassembled WGS sequence"/>
</dbReference>
<dbReference type="AlphaFoldDB" id="A0AAP0IMT1"/>
<accession>A0AAP0IMT1</accession>
<evidence type="ECO:0000313" key="2">
    <source>
        <dbReference type="Proteomes" id="UP001417504"/>
    </source>
</evidence>
<protein>
    <submittedName>
        <fullName evidence="1">Uncharacterized protein</fullName>
    </submittedName>
</protein>
<keyword evidence="2" id="KW-1185">Reference proteome</keyword>